<feature type="region of interest" description="Disordered" evidence="1">
    <location>
        <begin position="146"/>
        <end position="167"/>
    </location>
</feature>
<evidence type="ECO:0000256" key="1">
    <source>
        <dbReference type="SAM" id="MobiDB-lite"/>
    </source>
</evidence>
<organism evidence="2 3">
    <name type="scientific">Plectosphaerella plurivora</name>
    <dbReference type="NCBI Taxonomy" id="936078"/>
    <lineage>
        <taxon>Eukaryota</taxon>
        <taxon>Fungi</taxon>
        <taxon>Dikarya</taxon>
        <taxon>Ascomycota</taxon>
        <taxon>Pezizomycotina</taxon>
        <taxon>Sordariomycetes</taxon>
        <taxon>Hypocreomycetidae</taxon>
        <taxon>Glomerellales</taxon>
        <taxon>Plectosphaerellaceae</taxon>
        <taxon>Plectosphaerella</taxon>
    </lineage>
</organism>
<feature type="compositionally biased region" description="Polar residues" evidence="1">
    <location>
        <begin position="94"/>
        <end position="103"/>
    </location>
</feature>
<evidence type="ECO:0000313" key="3">
    <source>
        <dbReference type="Proteomes" id="UP000770015"/>
    </source>
</evidence>
<reference evidence="2" key="1">
    <citation type="journal article" date="2021" name="Nat. Commun.">
        <title>Genetic determinants of endophytism in the Arabidopsis root mycobiome.</title>
        <authorList>
            <person name="Mesny F."/>
            <person name="Miyauchi S."/>
            <person name="Thiergart T."/>
            <person name="Pickel B."/>
            <person name="Atanasova L."/>
            <person name="Karlsson M."/>
            <person name="Huettel B."/>
            <person name="Barry K.W."/>
            <person name="Haridas S."/>
            <person name="Chen C."/>
            <person name="Bauer D."/>
            <person name="Andreopoulos W."/>
            <person name="Pangilinan J."/>
            <person name="LaButti K."/>
            <person name="Riley R."/>
            <person name="Lipzen A."/>
            <person name="Clum A."/>
            <person name="Drula E."/>
            <person name="Henrissat B."/>
            <person name="Kohler A."/>
            <person name="Grigoriev I.V."/>
            <person name="Martin F.M."/>
            <person name="Hacquard S."/>
        </authorList>
    </citation>
    <scope>NUCLEOTIDE SEQUENCE</scope>
    <source>
        <strain evidence="2">MPI-SDFR-AT-0117</strain>
    </source>
</reference>
<dbReference type="AlphaFoldDB" id="A0A9P8V4Q0"/>
<dbReference type="Proteomes" id="UP000770015">
    <property type="component" value="Unassembled WGS sequence"/>
</dbReference>
<comment type="caution">
    <text evidence="2">The sequence shown here is derived from an EMBL/GenBank/DDBJ whole genome shotgun (WGS) entry which is preliminary data.</text>
</comment>
<feature type="region of interest" description="Disordered" evidence="1">
    <location>
        <begin position="94"/>
        <end position="117"/>
    </location>
</feature>
<gene>
    <name evidence="2" type="ORF">F5X68DRAFT_42374</name>
</gene>
<sequence>MNGPRHERLVYQPPACLGGVQKYVMSKARRASHLPRHDDGVGIALSSLTKPACLGITAVGPLGSAGLTHPSYSSVTGPAGRSRRWTGRCKARPSFSTLGSSHQAMRGEGRALTLQRSSDDATAPWAAHMPVCPVCLPESGRSIRPCRWPSSSTRPTQDGRPPNIGGGSVDAPLHLAFLSCNAIRPLGPGDKTLAKWGASLSFPSPSPSPSDGVPFTYKRLPTWTRSCQPSGVYWLSVCPSVCHQRPALGLAQ</sequence>
<proteinExistence type="predicted"/>
<dbReference type="EMBL" id="JAGSXJ010000027">
    <property type="protein sequence ID" value="KAH6672739.1"/>
    <property type="molecule type" value="Genomic_DNA"/>
</dbReference>
<name>A0A9P8V4Q0_9PEZI</name>
<keyword evidence="3" id="KW-1185">Reference proteome</keyword>
<protein>
    <submittedName>
        <fullName evidence="2">Uncharacterized protein</fullName>
    </submittedName>
</protein>
<accession>A0A9P8V4Q0</accession>
<evidence type="ECO:0000313" key="2">
    <source>
        <dbReference type="EMBL" id="KAH6672739.1"/>
    </source>
</evidence>